<keyword evidence="3" id="KW-0997">Cell inner membrane</keyword>
<sequence>MEPQKLALLALIVVSITLLGVLLLNNKTLCDVSFRSGGTEVVAHMAYESR</sequence>
<evidence type="ECO:0000313" key="9">
    <source>
        <dbReference type="EMBL" id="EAA1980258.1"/>
    </source>
</evidence>
<evidence type="ECO:0000256" key="2">
    <source>
        <dbReference type="ARBA" id="ARBA00022475"/>
    </source>
</evidence>
<dbReference type="Proteomes" id="UP000839671">
    <property type="component" value="Unassembled WGS sequence"/>
</dbReference>
<reference evidence="9" key="1">
    <citation type="submission" date="2018-06" db="EMBL/GenBank/DDBJ databases">
        <authorList>
            <person name="Ashton P.M."/>
            <person name="Dallman T."/>
            <person name="Nair S."/>
            <person name="De Pinna E."/>
            <person name="Peters T."/>
            <person name="Grant K."/>
        </authorList>
    </citation>
    <scope>NUCLEOTIDE SEQUENCE [LARGE SCALE GENOMIC DNA]</scope>
    <source>
        <strain evidence="9">310211</strain>
    </source>
</reference>
<keyword evidence="2" id="KW-1003">Cell membrane</keyword>
<evidence type="ECO:0000256" key="5">
    <source>
        <dbReference type="ARBA" id="ARBA00022692"/>
    </source>
</evidence>
<dbReference type="GO" id="GO:0005886">
    <property type="term" value="C:plasma membrane"/>
    <property type="evidence" value="ECO:0007669"/>
    <property type="project" value="UniProtKB-SubCell"/>
</dbReference>
<dbReference type="AlphaFoldDB" id="A0A3T7S522"/>
<protein>
    <submittedName>
        <fullName evidence="9">Hok/Gef family protein</fullName>
    </submittedName>
</protein>
<evidence type="ECO:0000256" key="7">
    <source>
        <dbReference type="ARBA" id="ARBA00023136"/>
    </source>
</evidence>
<dbReference type="Pfam" id="PF01848">
    <property type="entry name" value="HOK_GEF"/>
    <property type="match status" value="1"/>
</dbReference>
<comment type="caution">
    <text evidence="9">The sequence shown here is derived from an EMBL/GenBank/DDBJ whole genome shotgun (WGS) entry which is preliminary data.</text>
</comment>
<dbReference type="InterPro" id="IPR000021">
    <property type="entry name" value="Hok/gef_toxin"/>
</dbReference>
<accession>A0A3T7S522</accession>
<evidence type="ECO:0000256" key="4">
    <source>
        <dbReference type="ARBA" id="ARBA00022649"/>
    </source>
</evidence>
<evidence type="ECO:0000256" key="6">
    <source>
        <dbReference type="ARBA" id="ARBA00022989"/>
    </source>
</evidence>
<proteinExistence type="inferred from homology"/>
<evidence type="ECO:0000256" key="1">
    <source>
        <dbReference type="ARBA" id="ARBA00004377"/>
    </source>
</evidence>
<keyword evidence="7 8" id="KW-0472">Membrane</keyword>
<evidence type="ECO:0000256" key="3">
    <source>
        <dbReference type="ARBA" id="ARBA00022519"/>
    </source>
</evidence>
<gene>
    <name evidence="9" type="ORF">DM051_23810</name>
</gene>
<comment type="subcellular location">
    <subcellularLocation>
        <location evidence="1 8">Cell inner membrane</location>
        <topology evidence="1 8">Single-pass membrane protein</topology>
    </subcellularLocation>
</comment>
<comment type="similarity">
    <text evidence="8">Belongs to the hok/gef family.</text>
</comment>
<organism evidence="9">
    <name type="scientific">Salmonella enterica I</name>
    <dbReference type="NCBI Taxonomy" id="59201"/>
    <lineage>
        <taxon>Bacteria</taxon>
        <taxon>Pseudomonadati</taxon>
        <taxon>Pseudomonadota</taxon>
        <taxon>Gammaproteobacteria</taxon>
        <taxon>Enterobacterales</taxon>
        <taxon>Enterobacteriaceae</taxon>
        <taxon>Salmonella</taxon>
    </lineage>
</organism>
<name>A0A3T7S522_SALET</name>
<feature type="transmembrane region" description="Helical" evidence="8">
    <location>
        <begin position="6"/>
        <end position="25"/>
    </location>
</feature>
<dbReference type="PRINTS" id="PR00281">
    <property type="entry name" value="HOKGEFTOXIC"/>
</dbReference>
<keyword evidence="6 8" id="KW-1133">Transmembrane helix</keyword>
<keyword evidence="5 8" id="KW-0812">Transmembrane</keyword>
<keyword evidence="4" id="KW-1277">Toxin-antitoxin system</keyword>
<dbReference type="EMBL" id="AAAATI010000040">
    <property type="protein sequence ID" value="EAA1980258.1"/>
    <property type="molecule type" value="Genomic_DNA"/>
</dbReference>
<evidence type="ECO:0000256" key="8">
    <source>
        <dbReference type="RuleBase" id="RU221113"/>
    </source>
</evidence>